<name>A0A6N6JI44_9RHOB</name>
<sequence>MRKFLILAPALLLAACADPYKRCVSDATEDLKIVRTLIADTRQNIDRGYAINTETRTIAYTDFCFGSGYRHGGIRFCNRLEPVSRDVPVAIDPRQERRKLAELQTKEKELQRETAAALDFCERSRIPGATG</sequence>
<dbReference type="EMBL" id="BLJE01000002">
    <property type="protein sequence ID" value="GFE64882.1"/>
    <property type="molecule type" value="Genomic_DNA"/>
</dbReference>
<evidence type="ECO:0008006" key="3">
    <source>
        <dbReference type="Google" id="ProtNLM"/>
    </source>
</evidence>
<reference evidence="1 2" key="1">
    <citation type="submission" date="2019-12" db="EMBL/GenBank/DDBJ databases">
        <title>Litoreibacter badius sp. nov., a novel bacteriochlorophyll a-containing bacterium in the genus Litoreibacter.</title>
        <authorList>
            <person name="Kanamuro M."/>
            <person name="Takabe Y."/>
            <person name="Mori K."/>
            <person name="Takaichi S."/>
            <person name="Hanada S."/>
        </authorList>
    </citation>
    <scope>NUCLEOTIDE SEQUENCE [LARGE SCALE GENOMIC DNA]</scope>
    <source>
        <strain evidence="1 2">K6</strain>
    </source>
</reference>
<accession>A0A6N6JI44</accession>
<dbReference type="OrthoDB" id="7875456at2"/>
<proteinExistence type="predicted"/>
<dbReference type="PROSITE" id="PS51257">
    <property type="entry name" value="PROKAR_LIPOPROTEIN"/>
    <property type="match status" value="1"/>
</dbReference>
<dbReference type="AlphaFoldDB" id="A0A6N6JI44"/>
<dbReference type="Proteomes" id="UP000436822">
    <property type="component" value="Unassembled WGS sequence"/>
</dbReference>
<comment type="caution">
    <text evidence="1">The sequence shown here is derived from an EMBL/GenBank/DDBJ whole genome shotgun (WGS) entry which is preliminary data.</text>
</comment>
<organism evidence="1 2">
    <name type="scientific">Litoreibacter roseus</name>
    <dbReference type="NCBI Taxonomy" id="2601869"/>
    <lineage>
        <taxon>Bacteria</taxon>
        <taxon>Pseudomonadati</taxon>
        <taxon>Pseudomonadota</taxon>
        <taxon>Alphaproteobacteria</taxon>
        <taxon>Rhodobacterales</taxon>
        <taxon>Roseobacteraceae</taxon>
        <taxon>Litoreibacter</taxon>
    </lineage>
</organism>
<dbReference type="RefSeq" id="WP_159806379.1">
    <property type="nucleotide sequence ID" value="NZ_BLJE01000002.1"/>
</dbReference>
<gene>
    <name evidence="1" type="ORF">KIN_19560</name>
</gene>
<evidence type="ECO:0000313" key="1">
    <source>
        <dbReference type="EMBL" id="GFE64882.1"/>
    </source>
</evidence>
<protein>
    <recommendedName>
        <fullName evidence="3">Lipoprotein</fullName>
    </recommendedName>
</protein>
<keyword evidence="2" id="KW-1185">Reference proteome</keyword>
<evidence type="ECO:0000313" key="2">
    <source>
        <dbReference type="Proteomes" id="UP000436822"/>
    </source>
</evidence>